<name>A0ABT6X9H3_9BURK</name>
<evidence type="ECO:0000313" key="2">
    <source>
        <dbReference type="EMBL" id="MDI9234648.1"/>
    </source>
</evidence>
<evidence type="ECO:0000313" key="3">
    <source>
        <dbReference type="Proteomes" id="UP001431902"/>
    </source>
</evidence>
<gene>
    <name evidence="2" type="ORF">QLQ16_12490</name>
</gene>
<organism evidence="2 3">
    <name type="scientific">Limnohabitans lacus</name>
    <dbReference type="NCBI Taxonomy" id="3045173"/>
    <lineage>
        <taxon>Bacteria</taxon>
        <taxon>Pseudomonadati</taxon>
        <taxon>Pseudomonadota</taxon>
        <taxon>Betaproteobacteria</taxon>
        <taxon>Burkholderiales</taxon>
        <taxon>Comamonadaceae</taxon>
        <taxon>Limnohabitans</taxon>
    </lineage>
</organism>
<protein>
    <submittedName>
        <fullName evidence="2">DUF3987 domain-containing protein</fullName>
    </submittedName>
</protein>
<dbReference type="InterPro" id="IPR025048">
    <property type="entry name" value="DUF3987"/>
</dbReference>
<comment type="caution">
    <text evidence="2">The sequence shown here is derived from an EMBL/GenBank/DDBJ whole genome shotgun (WGS) entry which is preliminary data.</text>
</comment>
<sequence>MHPGQPPVSAPEHPFASDETDLHRNAPVPDPACLYGLVGEVARAGSKGNESNPYAIATNFLAYLSCAIGRGTFLQIGNTEHHPRIFSLHVGRSGRGRKGDSLALVMKLDEFIRAQSPVLCPQIHRGGLSSREGLAALIHDGFQQGSQEVPAIEDKRLWVVESEFANVLQQSRRKGNTLSTALRDCWDGVCIKPTTKNNRVFASNPHVCLSGAITPNELTALMSSKDLSNGFANRFLIIWAERTKITAFPQPTPPKEIEYLATRTQEVLNFAKADSYLENNWLQMELSPPGKWHYGQMYRNILAQDLGNERVSAILERRAPMLLRLAIVFALCDLSTKIEIAHLDAALAWINFCSDSVQYVFSTAKESALTERVSRNSHLLLQYLTDRGQSSRSDILRECFKGHLSKLEIDACLDHLLNTSPPQIQIRQVPRVEGKPGPAALMYSLV</sequence>
<reference evidence="2" key="1">
    <citation type="submission" date="2023-05" db="EMBL/GenBank/DDBJ databases">
        <title>Limnohabitans sp. strain HM2-2 Genome sequencing and assembly.</title>
        <authorList>
            <person name="Jung Y."/>
        </authorList>
    </citation>
    <scope>NUCLEOTIDE SEQUENCE</scope>
    <source>
        <strain evidence="2">HM2-2</strain>
    </source>
</reference>
<dbReference type="EMBL" id="JASGBH010000009">
    <property type="protein sequence ID" value="MDI9234648.1"/>
    <property type="molecule type" value="Genomic_DNA"/>
</dbReference>
<evidence type="ECO:0000256" key="1">
    <source>
        <dbReference type="SAM" id="MobiDB-lite"/>
    </source>
</evidence>
<feature type="region of interest" description="Disordered" evidence="1">
    <location>
        <begin position="1"/>
        <end position="23"/>
    </location>
</feature>
<dbReference type="Pfam" id="PF13148">
    <property type="entry name" value="DUF3987"/>
    <property type="match status" value="1"/>
</dbReference>
<keyword evidence="3" id="KW-1185">Reference proteome</keyword>
<proteinExistence type="predicted"/>
<accession>A0ABT6X9H3</accession>
<dbReference type="Proteomes" id="UP001431902">
    <property type="component" value="Unassembled WGS sequence"/>
</dbReference>